<feature type="domain" description="UspA" evidence="2">
    <location>
        <begin position="3"/>
        <end position="143"/>
    </location>
</feature>
<dbReference type="PANTHER" id="PTHR46268">
    <property type="entry name" value="STRESS RESPONSE PROTEIN NHAX"/>
    <property type="match status" value="1"/>
</dbReference>
<dbReference type="Gene3D" id="3.40.50.620">
    <property type="entry name" value="HUPs"/>
    <property type="match status" value="1"/>
</dbReference>
<keyword evidence="4" id="KW-1185">Reference proteome</keyword>
<dbReference type="CDD" id="cd00293">
    <property type="entry name" value="USP-like"/>
    <property type="match status" value="1"/>
</dbReference>
<dbReference type="EMBL" id="JBHTIU010000074">
    <property type="protein sequence ID" value="MFD0871125.1"/>
    <property type="molecule type" value="Genomic_DNA"/>
</dbReference>
<dbReference type="InterPro" id="IPR006015">
    <property type="entry name" value="Universal_stress_UspA"/>
</dbReference>
<dbReference type="PANTHER" id="PTHR46268:SF6">
    <property type="entry name" value="UNIVERSAL STRESS PROTEIN UP12"/>
    <property type="match status" value="1"/>
</dbReference>
<proteinExistence type="inferred from homology"/>
<dbReference type="Proteomes" id="UP001597120">
    <property type="component" value="Unassembled WGS sequence"/>
</dbReference>
<organism evidence="3 4">
    <name type="scientific">Paenibacillus residui</name>
    <dbReference type="NCBI Taxonomy" id="629724"/>
    <lineage>
        <taxon>Bacteria</taxon>
        <taxon>Bacillati</taxon>
        <taxon>Bacillota</taxon>
        <taxon>Bacilli</taxon>
        <taxon>Bacillales</taxon>
        <taxon>Paenibacillaceae</taxon>
        <taxon>Paenibacillus</taxon>
    </lineage>
</organism>
<dbReference type="InterPro" id="IPR006016">
    <property type="entry name" value="UspA"/>
</dbReference>
<evidence type="ECO:0000256" key="1">
    <source>
        <dbReference type="ARBA" id="ARBA00008791"/>
    </source>
</evidence>
<reference evidence="4" key="1">
    <citation type="journal article" date="2019" name="Int. J. Syst. Evol. Microbiol.">
        <title>The Global Catalogue of Microorganisms (GCM) 10K type strain sequencing project: providing services to taxonomists for standard genome sequencing and annotation.</title>
        <authorList>
            <consortium name="The Broad Institute Genomics Platform"/>
            <consortium name="The Broad Institute Genome Sequencing Center for Infectious Disease"/>
            <person name="Wu L."/>
            <person name="Ma J."/>
        </authorList>
    </citation>
    <scope>NUCLEOTIDE SEQUENCE [LARGE SCALE GENOMIC DNA]</scope>
    <source>
        <strain evidence="4">CCUG 57263</strain>
    </source>
</reference>
<comment type="similarity">
    <text evidence="1">Belongs to the universal stress protein A family.</text>
</comment>
<dbReference type="Pfam" id="PF00582">
    <property type="entry name" value="Usp"/>
    <property type="match status" value="1"/>
</dbReference>
<dbReference type="SUPFAM" id="SSF52402">
    <property type="entry name" value="Adenine nucleotide alpha hydrolases-like"/>
    <property type="match status" value="1"/>
</dbReference>
<accession>A0ABW3DCC4</accession>
<evidence type="ECO:0000313" key="4">
    <source>
        <dbReference type="Proteomes" id="UP001597120"/>
    </source>
</evidence>
<comment type="caution">
    <text evidence="3">The sequence shown here is derived from an EMBL/GenBank/DDBJ whole genome shotgun (WGS) entry which is preliminary data.</text>
</comment>
<dbReference type="InterPro" id="IPR014729">
    <property type="entry name" value="Rossmann-like_a/b/a_fold"/>
</dbReference>
<name>A0ABW3DCC4_9BACL</name>
<evidence type="ECO:0000313" key="3">
    <source>
        <dbReference type="EMBL" id="MFD0871125.1"/>
    </source>
</evidence>
<evidence type="ECO:0000259" key="2">
    <source>
        <dbReference type="Pfam" id="PF00582"/>
    </source>
</evidence>
<sequence>MLFSKLLVAYDGSETSKKALDKAISYVKENPAAQMEVVYVLNMQSLIIGEAMINIPVHLENEMYEQAESVVKEVNERLAEFSGAKAILKRGAPARTILEYAEEGGFDVIIIGSRGLGGLREFMLGSVSHSVAQHAEIPVLIVK</sequence>
<dbReference type="PRINTS" id="PR01438">
    <property type="entry name" value="UNVRSLSTRESS"/>
</dbReference>
<protein>
    <submittedName>
        <fullName evidence="3">Universal stress protein</fullName>
    </submittedName>
</protein>
<dbReference type="RefSeq" id="WP_379290035.1">
    <property type="nucleotide sequence ID" value="NZ_JBHTIU010000074.1"/>
</dbReference>
<gene>
    <name evidence="3" type="ORF">ACFQ03_18450</name>
</gene>